<protein>
    <submittedName>
        <fullName evidence="2">Glycosyltransferase</fullName>
        <ecNumber evidence="2">2.4.-.-</ecNumber>
    </submittedName>
</protein>
<keyword evidence="2" id="KW-0808">Transferase</keyword>
<sequence>MKIALIHDYLTQPGGAERVFELLCKRYPNADIFTSLYEPKRTIDLGEREVRTTVLQKVPGASKNFRLMAPFYFSAFRALDLKDYDLIISSTTSFAKAVRKRPGAIHICFCHNVTRFLWDTTTYLRDYATYRNLSGMLEPIFQQMRKADLDSAQEPDFYIANSSTVASRIQKFYGKEAVAINYPIDVKKFIFSKQKEDFYLTSARLLGYKRIDVIVEAFNWLGLPLLITGDGPERERLESRALKNIKFRGIASP</sequence>
<dbReference type="GO" id="GO:0016757">
    <property type="term" value="F:glycosyltransferase activity"/>
    <property type="evidence" value="ECO:0007669"/>
    <property type="project" value="UniProtKB-KW"/>
</dbReference>
<gene>
    <name evidence="2" type="ORF">WMG39_24310</name>
</gene>
<proteinExistence type="predicted"/>
<evidence type="ECO:0000313" key="3">
    <source>
        <dbReference type="Proteomes" id="UP001384579"/>
    </source>
</evidence>
<evidence type="ECO:0000259" key="1">
    <source>
        <dbReference type="Pfam" id="PF13439"/>
    </source>
</evidence>
<feature type="domain" description="Glycosyltransferase subfamily 4-like N-terminal" evidence="1">
    <location>
        <begin position="13"/>
        <end position="185"/>
    </location>
</feature>
<accession>A0ABU8YU35</accession>
<dbReference type="Proteomes" id="UP001384579">
    <property type="component" value="Unassembled WGS sequence"/>
</dbReference>
<dbReference type="EC" id="2.4.-.-" evidence="2"/>
<dbReference type="InterPro" id="IPR028098">
    <property type="entry name" value="Glyco_trans_4-like_N"/>
</dbReference>
<evidence type="ECO:0000313" key="2">
    <source>
        <dbReference type="EMBL" id="MEK0187939.1"/>
    </source>
</evidence>
<comment type="caution">
    <text evidence="2">The sequence shown here is derived from an EMBL/GenBank/DDBJ whole genome shotgun (WGS) entry which is preliminary data.</text>
</comment>
<dbReference type="SUPFAM" id="SSF53756">
    <property type="entry name" value="UDP-Glycosyltransferase/glycogen phosphorylase"/>
    <property type="match status" value="1"/>
</dbReference>
<dbReference type="Gene3D" id="3.40.50.2000">
    <property type="entry name" value="Glycogen Phosphorylase B"/>
    <property type="match status" value="2"/>
</dbReference>
<reference evidence="2 3" key="1">
    <citation type="journal article" date="2020" name="Harmful Algae">
        <title>Molecular and morphological characterization of a novel dihydroanatoxin-a producing Microcoleus species (cyanobacteria) from the Russian River, California, USA.</title>
        <authorList>
            <person name="Conklin K.Y."/>
            <person name="Stancheva R."/>
            <person name="Otten T.G."/>
            <person name="Fadness R."/>
            <person name="Boyer G.L."/>
            <person name="Read B."/>
            <person name="Zhang X."/>
            <person name="Sheath R.G."/>
        </authorList>
    </citation>
    <scope>NUCLEOTIDE SEQUENCE [LARGE SCALE GENOMIC DNA]</scope>
    <source>
        <strain evidence="2 3">PTRS2</strain>
    </source>
</reference>
<dbReference type="Pfam" id="PF13439">
    <property type="entry name" value="Glyco_transf_4"/>
    <property type="match status" value="1"/>
</dbReference>
<keyword evidence="3" id="KW-1185">Reference proteome</keyword>
<dbReference type="RefSeq" id="WP_340525557.1">
    <property type="nucleotide sequence ID" value="NZ_JBBLXS010000472.1"/>
</dbReference>
<keyword evidence="2" id="KW-0328">Glycosyltransferase</keyword>
<name>A0ABU8YU35_9CYAN</name>
<dbReference type="EMBL" id="JBBLXS010000472">
    <property type="protein sequence ID" value="MEK0187939.1"/>
    <property type="molecule type" value="Genomic_DNA"/>
</dbReference>
<organism evidence="2 3">
    <name type="scientific">Microcoleus anatoxicus PTRS2</name>
    <dbReference type="NCBI Taxonomy" id="2705321"/>
    <lineage>
        <taxon>Bacteria</taxon>
        <taxon>Bacillati</taxon>
        <taxon>Cyanobacteriota</taxon>
        <taxon>Cyanophyceae</taxon>
        <taxon>Oscillatoriophycideae</taxon>
        <taxon>Oscillatoriales</taxon>
        <taxon>Microcoleaceae</taxon>
        <taxon>Microcoleus</taxon>
        <taxon>Microcoleus anatoxicus</taxon>
    </lineage>
</organism>